<comment type="caution">
    <text evidence="2">The sequence shown here is derived from an EMBL/GenBank/DDBJ whole genome shotgun (WGS) entry which is preliminary data.</text>
</comment>
<organism evidence="2 3">
    <name type="scientific">Lentinula raphanica</name>
    <dbReference type="NCBI Taxonomy" id="153919"/>
    <lineage>
        <taxon>Eukaryota</taxon>
        <taxon>Fungi</taxon>
        <taxon>Dikarya</taxon>
        <taxon>Basidiomycota</taxon>
        <taxon>Agaricomycotina</taxon>
        <taxon>Agaricomycetes</taxon>
        <taxon>Agaricomycetidae</taxon>
        <taxon>Agaricales</taxon>
        <taxon>Marasmiineae</taxon>
        <taxon>Omphalotaceae</taxon>
        <taxon>Lentinula</taxon>
    </lineage>
</organism>
<evidence type="ECO:0000313" key="2">
    <source>
        <dbReference type="EMBL" id="KAJ3839297.1"/>
    </source>
</evidence>
<dbReference type="EMBL" id="MU806136">
    <property type="protein sequence ID" value="KAJ3839297.1"/>
    <property type="molecule type" value="Genomic_DNA"/>
</dbReference>
<proteinExistence type="predicted"/>
<feature type="signal peptide" evidence="1">
    <location>
        <begin position="1"/>
        <end position="24"/>
    </location>
</feature>
<name>A0AA38UI88_9AGAR</name>
<keyword evidence="1" id="KW-0732">Signal</keyword>
<evidence type="ECO:0000256" key="1">
    <source>
        <dbReference type="SAM" id="SignalP"/>
    </source>
</evidence>
<keyword evidence="3" id="KW-1185">Reference proteome</keyword>
<dbReference type="Proteomes" id="UP001163846">
    <property type="component" value="Unassembled WGS sequence"/>
</dbReference>
<evidence type="ECO:0000313" key="3">
    <source>
        <dbReference type="Proteomes" id="UP001163846"/>
    </source>
</evidence>
<accession>A0AA38UI88</accession>
<reference evidence="2" key="1">
    <citation type="submission" date="2022-08" db="EMBL/GenBank/DDBJ databases">
        <authorList>
            <consortium name="DOE Joint Genome Institute"/>
            <person name="Min B."/>
            <person name="Riley R."/>
            <person name="Sierra-Patev S."/>
            <person name="Naranjo-Ortiz M."/>
            <person name="Looney B."/>
            <person name="Konkel Z."/>
            <person name="Slot J.C."/>
            <person name="Sakamoto Y."/>
            <person name="Steenwyk J.L."/>
            <person name="Rokas A."/>
            <person name="Carro J."/>
            <person name="Camarero S."/>
            <person name="Ferreira P."/>
            <person name="Molpeceres G."/>
            <person name="Ruiz-Duenas F.J."/>
            <person name="Serrano A."/>
            <person name="Henrissat B."/>
            <person name="Drula E."/>
            <person name="Hughes K.W."/>
            <person name="Mata J.L."/>
            <person name="Ishikawa N.K."/>
            <person name="Vargas-Isla R."/>
            <person name="Ushijima S."/>
            <person name="Smith C.A."/>
            <person name="Ahrendt S."/>
            <person name="Andreopoulos W."/>
            <person name="He G."/>
            <person name="Labutti K."/>
            <person name="Lipzen A."/>
            <person name="Ng V."/>
            <person name="Sandor L."/>
            <person name="Barry K."/>
            <person name="Martinez A.T."/>
            <person name="Xiao Y."/>
            <person name="Gibbons J.G."/>
            <person name="Terashima K."/>
            <person name="Hibbett D.S."/>
            <person name="Grigoriev I.V."/>
        </authorList>
    </citation>
    <scope>NUCLEOTIDE SEQUENCE</scope>
    <source>
        <strain evidence="2">TFB9207</strain>
    </source>
</reference>
<protein>
    <submittedName>
        <fullName evidence="2">Uncharacterized protein</fullName>
    </submittedName>
</protein>
<sequence length="275" mass="31118">MCQFRTSLWHLLAYVLLLLMTVAAVSPVRPSKVTKNGLRKGGTKITKVTKKPKPAGGLLTYKIILARQTQSRSHYIEGPPELVDSTEIWTVGLKPDWDSKAHSFGSCQRTRWDYKRGSWQVFKSIAITSTANVLEFGTVTMSMSTRKSVTTSLNRELRSYTHLPNLFFQNQTVTLLQEKLSSRAQGGDHLRAEPEVTNLSIDRPTWDLYFYGMLLVKGSGAGLAITEDMKDEWDMYNENITEALKDHSGPAWTILSRDLFHPAWNPILESWEPAL</sequence>
<dbReference type="AlphaFoldDB" id="A0AA38UI88"/>
<gene>
    <name evidence="2" type="ORF">F5878DRAFT_130679</name>
</gene>
<feature type="chain" id="PRO_5041429975" evidence="1">
    <location>
        <begin position="25"/>
        <end position="275"/>
    </location>
</feature>